<dbReference type="InterPro" id="IPR023606">
    <property type="entry name" value="CoA-Trfase_III_dom_1_sf"/>
</dbReference>
<evidence type="ECO:0000313" key="2">
    <source>
        <dbReference type="EMBL" id="ETW93321.1"/>
    </source>
</evidence>
<dbReference type="PANTHER" id="PTHR48207:SF3">
    <property type="entry name" value="SUCCINATE--HYDROXYMETHYLGLUTARATE COA-TRANSFERASE"/>
    <property type="match status" value="1"/>
</dbReference>
<evidence type="ECO:0000313" key="3">
    <source>
        <dbReference type="Proteomes" id="UP000019140"/>
    </source>
</evidence>
<protein>
    <recommendedName>
        <fullName evidence="4">Formyl-CoA transferase</fullName>
    </recommendedName>
</protein>
<sequence length="145" mass="16232">GNRQAWEALARLIGRPDLIEPYRDPESRLSNRDAIEALVAAWVRPQARQQVMQRCAQAGVPCGATWNTKEALDDRHMRERGMIVDVEHPEYGPITLPGSPMHVSNGGEITFQPAPLLGQHNAEVYKEFFGYDEAKLQELQDAGVI</sequence>
<dbReference type="InterPro" id="IPR044855">
    <property type="entry name" value="CoA-Trfase_III_dom3_sf"/>
</dbReference>
<dbReference type="EMBL" id="AZHX01002668">
    <property type="protein sequence ID" value="ETW93321.1"/>
    <property type="molecule type" value="Genomic_DNA"/>
</dbReference>
<dbReference type="SUPFAM" id="SSF89796">
    <property type="entry name" value="CoA-transferase family III (CaiB/BaiF)"/>
    <property type="match status" value="1"/>
</dbReference>
<keyword evidence="3" id="KW-1185">Reference proteome</keyword>
<dbReference type="PANTHER" id="PTHR48207">
    <property type="entry name" value="SUCCINATE--HYDROXYMETHYLGLUTARATE COA-TRANSFERASE"/>
    <property type="match status" value="1"/>
</dbReference>
<reference evidence="2 3" key="1">
    <citation type="journal article" date="2014" name="Nature">
        <title>An environmental bacterial taxon with a large and distinct metabolic repertoire.</title>
        <authorList>
            <person name="Wilson M.C."/>
            <person name="Mori T."/>
            <person name="Ruckert C."/>
            <person name="Uria A.R."/>
            <person name="Helf M.J."/>
            <person name="Takada K."/>
            <person name="Gernert C."/>
            <person name="Steffens U.A."/>
            <person name="Heycke N."/>
            <person name="Schmitt S."/>
            <person name="Rinke C."/>
            <person name="Helfrich E.J."/>
            <person name="Brachmann A.O."/>
            <person name="Gurgui C."/>
            <person name="Wakimoto T."/>
            <person name="Kracht M."/>
            <person name="Crusemann M."/>
            <person name="Hentschel U."/>
            <person name="Abe I."/>
            <person name="Matsunaga S."/>
            <person name="Kalinowski J."/>
            <person name="Takeyama H."/>
            <person name="Piel J."/>
        </authorList>
    </citation>
    <scope>NUCLEOTIDE SEQUENCE [LARGE SCALE GENOMIC DNA]</scope>
    <source>
        <strain evidence="3">TSY2</strain>
    </source>
</reference>
<name>W4L7L8_9BACT</name>
<dbReference type="AlphaFoldDB" id="W4L7L8"/>
<accession>W4L7L8</accession>
<dbReference type="Pfam" id="PF02515">
    <property type="entry name" value="CoA_transf_3"/>
    <property type="match status" value="1"/>
</dbReference>
<dbReference type="HOGENOM" id="CLU_1781287_0_0_7"/>
<proteinExistence type="predicted"/>
<dbReference type="Proteomes" id="UP000019140">
    <property type="component" value="Unassembled WGS sequence"/>
</dbReference>
<dbReference type="GO" id="GO:0008410">
    <property type="term" value="F:CoA-transferase activity"/>
    <property type="evidence" value="ECO:0007669"/>
    <property type="project" value="TreeGrafter"/>
</dbReference>
<feature type="non-terminal residue" evidence="2">
    <location>
        <position position="1"/>
    </location>
</feature>
<keyword evidence="1" id="KW-0808">Transferase</keyword>
<dbReference type="Gene3D" id="3.30.1540.10">
    <property type="entry name" value="formyl-coa transferase, domain 3"/>
    <property type="match status" value="1"/>
</dbReference>
<gene>
    <name evidence="2" type="ORF">ETSY2_51600</name>
</gene>
<evidence type="ECO:0008006" key="4">
    <source>
        <dbReference type="Google" id="ProtNLM"/>
    </source>
</evidence>
<organism evidence="2 3">
    <name type="scientific">Candidatus Entotheonella gemina</name>
    <dbReference type="NCBI Taxonomy" id="1429439"/>
    <lineage>
        <taxon>Bacteria</taxon>
        <taxon>Pseudomonadati</taxon>
        <taxon>Nitrospinota/Tectimicrobiota group</taxon>
        <taxon>Candidatus Tectimicrobiota</taxon>
        <taxon>Candidatus Entotheonellia</taxon>
        <taxon>Candidatus Entotheonellales</taxon>
        <taxon>Candidatus Entotheonellaceae</taxon>
        <taxon>Candidatus Entotheonella</taxon>
    </lineage>
</organism>
<dbReference type="InterPro" id="IPR003673">
    <property type="entry name" value="CoA-Trfase_fam_III"/>
</dbReference>
<comment type="caution">
    <text evidence="2">The sequence shown here is derived from an EMBL/GenBank/DDBJ whole genome shotgun (WGS) entry which is preliminary data.</text>
</comment>
<dbReference type="Gene3D" id="3.40.50.10540">
    <property type="entry name" value="Crotonobetainyl-coa:carnitine coa-transferase, domain 1"/>
    <property type="match status" value="1"/>
</dbReference>
<evidence type="ECO:0000256" key="1">
    <source>
        <dbReference type="ARBA" id="ARBA00022679"/>
    </source>
</evidence>
<dbReference type="InterPro" id="IPR050483">
    <property type="entry name" value="CoA-transferase_III_domain"/>
</dbReference>